<dbReference type="OMA" id="HIKVWIS"/>
<feature type="domain" description="Pre-mRNA-splicing factor Syf1-like N-terminal HAT-repeats" evidence="9">
    <location>
        <begin position="41"/>
        <end position="186"/>
    </location>
</feature>
<dbReference type="KEGG" id="tbl:TBLA_0A03850"/>
<name>I2GVN1_HENB6</name>
<reference evidence="10 11" key="1">
    <citation type="journal article" date="2011" name="Proc. Natl. Acad. Sci. U.S.A.">
        <title>Evolutionary erosion of yeast sex chromosomes by mating-type switching accidents.</title>
        <authorList>
            <person name="Gordon J.L."/>
            <person name="Armisen D."/>
            <person name="Proux-Wera E."/>
            <person name="Oheigeartaigh S.S."/>
            <person name="Byrne K.P."/>
            <person name="Wolfe K.H."/>
        </authorList>
    </citation>
    <scope>NUCLEOTIDE SEQUENCE [LARGE SCALE GENOMIC DNA]</scope>
    <source>
        <strain evidence="11">ATCC 34711 / CBS 6284 / DSM 70876 / NBRC 10599 / NRRL Y-10934 / UCD 77-7</strain>
    </source>
</reference>
<keyword evidence="6" id="KW-0508">mRNA splicing</keyword>
<dbReference type="eggNOG" id="KOG1915">
    <property type="taxonomic scope" value="Eukaryota"/>
</dbReference>
<dbReference type="RefSeq" id="XP_004177702.1">
    <property type="nucleotide sequence ID" value="XM_004177654.1"/>
</dbReference>
<dbReference type="InterPro" id="IPR055433">
    <property type="entry name" value="HAT_Syf1-like_N"/>
</dbReference>
<proteinExistence type="inferred from homology"/>
<evidence type="ECO:0000256" key="1">
    <source>
        <dbReference type="ARBA" id="ARBA00004123"/>
    </source>
</evidence>
<dbReference type="Proteomes" id="UP000002866">
    <property type="component" value="Chromosome 1"/>
</dbReference>
<accession>I2GVN1</accession>
<evidence type="ECO:0000259" key="9">
    <source>
        <dbReference type="Pfam" id="PF23233"/>
    </source>
</evidence>
<protein>
    <recommendedName>
        <fullName evidence="8">Pre-mRNA-splicing factor CLF1</fullName>
    </recommendedName>
</protein>
<evidence type="ECO:0000256" key="8">
    <source>
        <dbReference type="ARBA" id="ARBA00039167"/>
    </source>
</evidence>
<dbReference type="InParanoid" id="I2GVN1"/>
<dbReference type="GO" id="GO:0071011">
    <property type="term" value="C:precatalytic spliceosome"/>
    <property type="evidence" value="ECO:0007669"/>
    <property type="project" value="TreeGrafter"/>
</dbReference>
<dbReference type="PANTHER" id="PTHR11246:SF3">
    <property type="entry name" value="CROOKED NECK-LIKE PROTEIN 1"/>
    <property type="match status" value="1"/>
</dbReference>
<keyword evidence="3" id="KW-0507">mRNA processing</keyword>
<dbReference type="GeneID" id="14492916"/>
<dbReference type="SMART" id="SM00386">
    <property type="entry name" value="HAT"/>
    <property type="match status" value="14"/>
</dbReference>
<keyword evidence="5" id="KW-0677">Repeat</keyword>
<dbReference type="GO" id="GO:0000785">
    <property type="term" value="C:chromatin"/>
    <property type="evidence" value="ECO:0007669"/>
    <property type="project" value="EnsemblFungi"/>
</dbReference>
<comment type="subcellular location">
    <subcellularLocation>
        <location evidence="1">Nucleus</location>
    </subcellularLocation>
</comment>
<evidence type="ECO:0000256" key="2">
    <source>
        <dbReference type="ARBA" id="ARBA00008644"/>
    </source>
</evidence>
<dbReference type="PANTHER" id="PTHR11246">
    <property type="entry name" value="PRE-MRNA SPLICING FACTOR"/>
    <property type="match status" value="1"/>
</dbReference>
<dbReference type="GO" id="GO:0071007">
    <property type="term" value="C:U2-type catalytic step 2 spliceosome"/>
    <property type="evidence" value="ECO:0007669"/>
    <property type="project" value="EnsemblFungi"/>
</dbReference>
<dbReference type="FunCoup" id="I2GVN1">
    <property type="interactions" value="1172"/>
</dbReference>
<evidence type="ECO:0000313" key="10">
    <source>
        <dbReference type="EMBL" id="CCH58183.1"/>
    </source>
</evidence>
<organism evidence="10 11">
    <name type="scientific">Henningerozyma blattae (strain ATCC 34711 / CBS 6284 / DSM 70876 / NBRC 10599 / NRRL Y-10934 / UCD 77-7)</name>
    <name type="common">Yeast</name>
    <name type="synonym">Tetrapisispora blattae</name>
    <dbReference type="NCBI Taxonomy" id="1071380"/>
    <lineage>
        <taxon>Eukaryota</taxon>
        <taxon>Fungi</taxon>
        <taxon>Dikarya</taxon>
        <taxon>Ascomycota</taxon>
        <taxon>Saccharomycotina</taxon>
        <taxon>Saccharomycetes</taxon>
        <taxon>Saccharomycetales</taxon>
        <taxon>Saccharomycetaceae</taxon>
        <taxon>Henningerozyma</taxon>
    </lineage>
</organism>
<dbReference type="AlphaFoldDB" id="I2GVN1"/>
<evidence type="ECO:0000256" key="4">
    <source>
        <dbReference type="ARBA" id="ARBA00022728"/>
    </source>
</evidence>
<gene>
    <name evidence="10" type="primary">TBLA0A03850</name>
    <name evidence="10" type="ORF">TBLA_0A03850</name>
</gene>
<evidence type="ECO:0000313" key="11">
    <source>
        <dbReference type="Proteomes" id="UP000002866"/>
    </source>
</evidence>
<dbReference type="InterPro" id="IPR045075">
    <property type="entry name" value="Syf1-like"/>
</dbReference>
<keyword evidence="11" id="KW-1185">Reference proteome</keyword>
<dbReference type="GO" id="GO:0003682">
    <property type="term" value="F:chromatin binding"/>
    <property type="evidence" value="ECO:0007669"/>
    <property type="project" value="EnsemblFungi"/>
</dbReference>
<dbReference type="STRING" id="1071380.I2GVN1"/>
<evidence type="ECO:0000256" key="5">
    <source>
        <dbReference type="ARBA" id="ARBA00022737"/>
    </source>
</evidence>
<dbReference type="GO" id="GO:0000354">
    <property type="term" value="P:cis assembly of pre-catalytic spliceosome"/>
    <property type="evidence" value="ECO:0007669"/>
    <property type="project" value="EnsemblFungi"/>
</dbReference>
<dbReference type="HOGENOM" id="CLU_011554_1_0_1"/>
<sequence>MMSDKVLANIYPEKRTVTPTTEVEILDLEELKEVQDQKRKEYESYLKRNRLDIGQWLRYAKFELDNQNIRRARSIYERALLVHGSNISLWIRYIDSEIKTKNINHARNILERSITVLPRVDKLWYKYLTLEETLQNYDIVRNLFKKWVSLEPLPSAWNSYVEFEIRQKSWENVRDIYVKYTQVFPQANTWFRWINFESTYGSIELVRQVFSLSIDTLTNYDSVDGNIIQDTIRLIIAFANWEFGNDEYERARTLYTLALEKWPDNQVLRNSFVSFEKQIGSIPIIEDSILFKRKRKYEEQLTLLPYSYDTWWVYLDLLEQNYPQQYVSAFEDMLIKSKPTDNWKSPNWKRYICFWIRYFIFLEFGRYEIDLIEEKFNHLLLNIIPYENFSFSELWIMYSEFLARNKTIDAMRKVFGKAIGINPDGQIFKRYIEIELLLKEFDRVRRIYEKYIKFNSGDLSIWLEYADLEENLGDEERCRQIYNLIINNEIKGITDVMKYEVFQKFISFETQASEFSNARELYENFLVFSSYNTDIWNAYALFISTTPTEEQLEDLQNLLQNGEDVEFEPNEVNKEAARAIFQRALNYFKAEGKKYERYIIVKYLIEYEKTDGNSTTQEIAQNMLPKINKVIKNENNVEKEYVEYIFPEEIEDKPVFATPKVSKFLELAQKWKKENNP</sequence>
<dbReference type="InterPro" id="IPR011990">
    <property type="entry name" value="TPR-like_helical_dom_sf"/>
</dbReference>
<dbReference type="GO" id="GO:0000974">
    <property type="term" value="C:Prp19 complex"/>
    <property type="evidence" value="ECO:0007669"/>
    <property type="project" value="EnsemblFungi"/>
</dbReference>
<dbReference type="Pfam" id="PF23233">
    <property type="entry name" value="HAT_Syf1_CNRKL1_N"/>
    <property type="match status" value="1"/>
</dbReference>
<dbReference type="InterPro" id="IPR003107">
    <property type="entry name" value="HAT"/>
</dbReference>
<comment type="similarity">
    <text evidence="2">Belongs to the crooked-neck family.</text>
</comment>
<dbReference type="GO" id="GO:0071004">
    <property type="term" value="C:U2-type prespliceosome"/>
    <property type="evidence" value="ECO:0007669"/>
    <property type="project" value="EnsemblFungi"/>
</dbReference>
<dbReference type="EMBL" id="HE806316">
    <property type="protein sequence ID" value="CCH58183.1"/>
    <property type="molecule type" value="Genomic_DNA"/>
</dbReference>
<evidence type="ECO:0000256" key="6">
    <source>
        <dbReference type="ARBA" id="ARBA00023187"/>
    </source>
</evidence>
<dbReference type="SUPFAM" id="SSF48452">
    <property type="entry name" value="TPR-like"/>
    <property type="match status" value="3"/>
</dbReference>
<dbReference type="GO" id="GO:0003688">
    <property type="term" value="F:DNA replication origin binding"/>
    <property type="evidence" value="ECO:0007669"/>
    <property type="project" value="EnsemblFungi"/>
</dbReference>
<evidence type="ECO:0000256" key="7">
    <source>
        <dbReference type="ARBA" id="ARBA00023242"/>
    </source>
</evidence>
<dbReference type="Gene3D" id="1.25.40.10">
    <property type="entry name" value="Tetratricopeptide repeat domain"/>
    <property type="match status" value="3"/>
</dbReference>
<dbReference type="GO" id="GO:0006270">
    <property type="term" value="P:DNA replication initiation"/>
    <property type="evidence" value="ECO:0007669"/>
    <property type="project" value="EnsemblFungi"/>
</dbReference>
<keyword evidence="7" id="KW-0539">Nucleus</keyword>
<evidence type="ECO:0000256" key="3">
    <source>
        <dbReference type="ARBA" id="ARBA00022664"/>
    </source>
</evidence>
<dbReference type="OrthoDB" id="541719at2759"/>
<dbReference type="GO" id="GO:0071008">
    <property type="term" value="C:U2-type post-mRNA release spliceosomal complex"/>
    <property type="evidence" value="ECO:0007669"/>
    <property type="project" value="EnsemblFungi"/>
</dbReference>
<keyword evidence="4" id="KW-0747">Spliceosome</keyword>
<dbReference type="GO" id="GO:0071006">
    <property type="term" value="C:U2-type catalytic step 1 spliceosome"/>
    <property type="evidence" value="ECO:0007669"/>
    <property type="project" value="EnsemblFungi"/>
</dbReference>